<dbReference type="InterPro" id="IPR054722">
    <property type="entry name" value="PolX-like_BBD"/>
</dbReference>
<gene>
    <name evidence="2" type="ORF">CK203_049005</name>
</gene>
<dbReference type="EMBL" id="QGNW01000240">
    <property type="protein sequence ID" value="RVW82457.1"/>
    <property type="molecule type" value="Genomic_DNA"/>
</dbReference>
<comment type="caution">
    <text evidence="2">The sequence shown here is derived from an EMBL/GenBank/DDBJ whole genome shotgun (WGS) entry which is preliminary data.</text>
</comment>
<evidence type="ECO:0000313" key="3">
    <source>
        <dbReference type="Proteomes" id="UP000288805"/>
    </source>
</evidence>
<evidence type="ECO:0000259" key="1">
    <source>
        <dbReference type="Pfam" id="PF22936"/>
    </source>
</evidence>
<name>A0A438HDD6_VITVI</name>
<organism evidence="2 3">
    <name type="scientific">Vitis vinifera</name>
    <name type="common">Grape</name>
    <dbReference type="NCBI Taxonomy" id="29760"/>
    <lineage>
        <taxon>Eukaryota</taxon>
        <taxon>Viridiplantae</taxon>
        <taxon>Streptophyta</taxon>
        <taxon>Embryophyta</taxon>
        <taxon>Tracheophyta</taxon>
        <taxon>Spermatophyta</taxon>
        <taxon>Magnoliopsida</taxon>
        <taxon>eudicotyledons</taxon>
        <taxon>Gunneridae</taxon>
        <taxon>Pentapetalae</taxon>
        <taxon>rosids</taxon>
        <taxon>Vitales</taxon>
        <taxon>Vitaceae</taxon>
        <taxon>Viteae</taxon>
        <taxon>Vitis</taxon>
    </lineage>
</organism>
<feature type="domain" description="Retrovirus-related Pol polyprotein from transposon TNT 1-94-like beta-barrel" evidence="1">
    <location>
        <begin position="25"/>
        <end position="98"/>
    </location>
</feature>
<accession>A0A438HDD6</accession>
<proteinExistence type="predicted"/>
<dbReference type="Pfam" id="PF22936">
    <property type="entry name" value="Pol_BBD"/>
    <property type="match status" value="1"/>
</dbReference>
<protein>
    <recommendedName>
        <fullName evidence="1">Retrovirus-related Pol polyprotein from transposon TNT 1-94-like beta-barrel domain-containing protein</fullName>
    </recommendedName>
</protein>
<sequence length="140" mass="15151">MIMPNSGNCGYAYYTSTNDGYRGVWLLDSGATDHMTFTAMDFTTTSLPRRTNIANANGVTSPVTGAGTMTSSPKLQLHNTLFVSSLSHKLLSVSQVTSDLNCIVLMYPTFCLLQDILTKEIIGCGTKRGGLYYMEDLSVG</sequence>
<dbReference type="Proteomes" id="UP000288805">
    <property type="component" value="Unassembled WGS sequence"/>
</dbReference>
<evidence type="ECO:0000313" key="2">
    <source>
        <dbReference type="EMBL" id="RVW82457.1"/>
    </source>
</evidence>
<reference evidence="2 3" key="1">
    <citation type="journal article" date="2018" name="PLoS Genet.">
        <title>Population sequencing reveals clonal diversity and ancestral inbreeding in the grapevine cultivar Chardonnay.</title>
        <authorList>
            <person name="Roach M.J."/>
            <person name="Johnson D.L."/>
            <person name="Bohlmann J."/>
            <person name="van Vuuren H.J."/>
            <person name="Jones S.J."/>
            <person name="Pretorius I.S."/>
            <person name="Schmidt S.A."/>
            <person name="Borneman A.R."/>
        </authorList>
    </citation>
    <scope>NUCLEOTIDE SEQUENCE [LARGE SCALE GENOMIC DNA]</scope>
    <source>
        <strain evidence="3">cv. Chardonnay</strain>
        <tissue evidence="2">Leaf</tissue>
    </source>
</reference>
<dbReference type="AlphaFoldDB" id="A0A438HDD6"/>